<protein>
    <submittedName>
        <fullName evidence="1">Trypsin-like peptidase domain-containing protein</fullName>
    </submittedName>
</protein>
<dbReference type="Proteomes" id="UP000604473">
    <property type="component" value="Unassembled WGS sequence"/>
</dbReference>
<evidence type="ECO:0000313" key="1">
    <source>
        <dbReference type="EMBL" id="MBL3610630.1"/>
    </source>
</evidence>
<evidence type="ECO:0000313" key="2">
    <source>
        <dbReference type="Proteomes" id="UP000604473"/>
    </source>
</evidence>
<dbReference type="Gene3D" id="2.40.10.10">
    <property type="entry name" value="Trypsin-like serine proteases"/>
    <property type="match status" value="1"/>
</dbReference>
<name>A0ABS1RX21_RHOSU</name>
<dbReference type="InterPro" id="IPR009003">
    <property type="entry name" value="Peptidase_S1_PA"/>
</dbReference>
<dbReference type="EMBL" id="JAESJJ010000031">
    <property type="protein sequence ID" value="MBL3610630.1"/>
    <property type="molecule type" value="Genomic_DNA"/>
</dbReference>
<comment type="caution">
    <text evidence="1">The sequence shown here is derived from an EMBL/GenBank/DDBJ whole genome shotgun (WGS) entry which is preliminary data.</text>
</comment>
<dbReference type="RefSeq" id="WP_234153297.1">
    <property type="nucleotide sequence ID" value="NZ_JAESJJ010000031.1"/>
</dbReference>
<dbReference type="Pfam" id="PF13365">
    <property type="entry name" value="Trypsin_2"/>
    <property type="match status" value="1"/>
</dbReference>
<accession>A0ABS1RX21</accession>
<dbReference type="InterPro" id="IPR043504">
    <property type="entry name" value="Peptidase_S1_PA_chymotrypsin"/>
</dbReference>
<gene>
    <name evidence="1" type="ORF">JMM60_17865</name>
</gene>
<dbReference type="SUPFAM" id="SSF50494">
    <property type="entry name" value="Trypsin-like serine proteases"/>
    <property type="match status" value="1"/>
</dbReference>
<sequence length="489" mass="52558">MTEVTEGNPALGSLALSWQTAEYSAEDGLGPMGSLHEAGDSLVAVARLEEGGGATILGSGVMVGPGLLLTATHVLDEFPIDGPGPVFLTFLPNGCRAWLPRDQMTVTGPSQFDERRTIKSDITLVSCTLNSEAHDGAPLMLAPMEIALPLVGDRLWAMGFRHQGMDDRSALVTPFVSSGLVTAAFPHGRGERMASPCFEVDMDTLGGMSGGPVVNADGRLVGIVSSSLEGGPSHITLIWEAIRFRVAGATPKLTANKTVSLLGAQALGFAKLKGHVERDPFGDVTLKLSEAEGALFAASVSPSVVEAAKPRVLDENQLEAFLDSWGADLEDAALESAIHVLGQVSVDKAREFLQDDCIPQKYLDAIEGFSVEDCDGVEDLTVTATEEIDEDSFRLDYYFDVGTLIWTVEIDEAFVRDNTEGLDEHFYNARREHGIVRMEAYQRRYFRGSAIFRRGAEVFSDAAITLSALKPRRRGKMRQPGVAAEVDGP</sequence>
<organism evidence="1 2">
    <name type="scientific">Rhodovulum sulfidophilum</name>
    <name type="common">Rhodobacter sulfidophilus</name>
    <dbReference type="NCBI Taxonomy" id="35806"/>
    <lineage>
        <taxon>Bacteria</taxon>
        <taxon>Pseudomonadati</taxon>
        <taxon>Pseudomonadota</taxon>
        <taxon>Alphaproteobacteria</taxon>
        <taxon>Rhodobacterales</taxon>
        <taxon>Paracoccaceae</taxon>
        <taxon>Rhodovulum</taxon>
    </lineage>
</organism>
<reference evidence="1 2" key="1">
    <citation type="submission" date="2021-01" db="EMBL/GenBank/DDBJ databases">
        <title>Draft genomes of Rhodovulum sulfidophilum.</title>
        <authorList>
            <person name="Guzman M.S."/>
        </authorList>
    </citation>
    <scope>NUCLEOTIDE SEQUENCE [LARGE SCALE GENOMIC DNA]</scope>
    <source>
        <strain evidence="1 2">AB35</strain>
    </source>
</reference>
<proteinExistence type="predicted"/>
<keyword evidence="2" id="KW-1185">Reference proteome</keyword>